<feature type="domain" description="Bacterial type II secretion system protein E" evidence="2">
    <location>
        <begin position="353"/>
        <end position="536"/>
    </location>
</feature>
<dbReference type="PANTHER" id="PTHR30486">
    <property type="entry name" value="TWITCHING MOTILITY PROTEIN PILT"/>
    <property type="match status" value="1"/>
</dbReference>
<dbReference type="EMBL" id="CP091871">
    <property type="protein sequence ID" value="WEU40946.1"/>
    <property type="molecule type" value="Genomic_DNA"/>
</dbReference>
<dbReference type="InterPro" id="IPR050921">
    <property type="entry name" value="T4SS_GSP_E_ATPase"/>
</dbReference>
<organism evidence="3 4">
    <name type="scientific">Odinarchaeota yellowstonii (strain LCB_4)</name>
    <dbReference type="NCBI Taxonomy" id="1841599"/>
    <lineage>
        <taxon>Archaea</taxon>
        <taxon>Promethearchaeati</taxon>
        <taxon>Candidatus Odinarchaeota</taxon>
        <taxon>Candidatus Odinarchaeia</taxon>
        <taxon>Candidatus Odinarchaeales</taxon>
        <taxon>Candidatus Odinarchaeaceae</taxon>
        <taxon>Candidatus Odinarchaeum</taxon>
    </lineage>
</organism>
<name>A0AAF0IC16_ODILC</name>
<reference evidence="3" key="2">
    <citation type="journal article" date="2022" name="Nat. Microbiol.">
        <title>A closed Candidatus Odinarchaeum chromosome exposes Asgard archaeal viruses.</title>
        <authorList>
            <person name="Tamarit D."/>
            <person name="Caceres E.F."/>
            <person name="Krupovic M."/>
            <person name="Nijland R."/>
            <person name="Eme L."/>
            <person name="Robinson N.P."/>
            <person name="Ettema T.J.G."/>
        </authorList>
    </citation>
    <scope>NUCLEOTIDE SEQUENCE</scope>
    <source>
        <strain evidence="3">LCB_4</strain>
    </source>
</reference>
<reference evidence="3" key="1">
    <citation type="journal article" date="2017" name="Nature">
        <title>Asgard archaea illuminate the origin of eukaryotic cellular complexity.</title>
        <authorList>
            <person name="Zaremba-Niedzwiedzka K."/>
            <person name="Caceres E.F."/>
            <person name="Saw J.H."/>
            <person name="Backstrom D."/>
            <person name="Juzokaite L."/>
            <person name="Vancaester E."/>
            <person name="Seitz K.W."/>
            <person name="Anantharaman K."/>
            <person name="Starnawski P."/>
            <person name="Kjeldsen K.U."/>
            <person name="Scott M.B."/>
            <person name="Nunoura T."/>
            <person name="Banfield J.F."/>
            <person name="Schramm A."/>
            <person name="Baker B.J."/>
            <person name="Spang A."/>
            <person name="Ettema T.J.G."/>
        </authorList>
    </citation>
    <scope>NUCLEOTIDE SEQUENCE</scope>
    <source>
        <strain evidence="3">LCB_4</strain>
    </source>
</reference>
<dbReference type="Pfam" id="PF00437">
    <property type="entry name" value="T2SSE"/>
    <property type="match status" value="1"/>
</dbReference>
<dbReference type="Proteomes" id="UP000186851">
    <property type="component" value="Chromosome"/>
</dbReference>
<sequence>MSVGKILQKVFAILPFSEADWKRIHVKLQDATLIIKEEFQKNIEDLYTKILDLKKSLNFDKVDKILRVENTCDISPCFLKNLFEFESILDDPLKYYLELAFHIENLKYNLEEECVKCFKKLYRKLVDIRKTLEETSLIKEYLKLPYDIKIKPLDFIYEQLIPFEITPAATAPAESINPLIVNPVECYEIGPYIINIYPPTLDSTEYLYVARPFLSEKESVTLLKLFRNYIQGLNYFSHETEDYYTIDYLTDIRRKQAESFIKATSLNIPLEYEKKIVDYLASQTTPLSVLTPFLLDDEIEEVFIDSPRSKIYLDHRKFGRCTTPQLMDKSEFDKMVTYLRAVTGLRLDAKNPSMKTELLTKNFHVRVSVDIPPLAADGFHVDIRKLRRKYFSLTELIANKTLTAESAAYLYFCMLRRRNILVLGRPGEGKTTLINALDSITPPLWRKITIEDVIESIDQSGLRHQTRFQVEPLESGGRSSCKAKEIVKLLHRSPDYLIISEIQTEEDSKALFHALAAGLSGLFTCHGNTVEELLLRWSVHHKIPVVSFYELDLLIHVKKFDLHKIPVRKIVRIAEITNIPDNLFSNATPEIQDIFTWDVRDEKLVLATDLYETPTVKKIRRYEDLRKEQFYNELNTYRIIFELLSQKRVFALEENTRIFSKLYSLLYRIKHTEKTVDWDEVLLWFQREIGG</sequence>
<dbReference type="Gene3D" id="3.30.450.380">
    <property type="match status" value="1"/>
</dbReference>
<dbReference type="InterPro" id="IPR001482">
    <property type="entry name" value="T2SS/T4SS_dom"/>
</dbReference>
<evidence type="ECO:0000259" key="2">
    <source>
        <dbReference type="Pfam" id="PF00437"/>
    </source>
</evidence>
<dbReference type="KEGG" id="oyw:OdinLCB4_003300"/>
<accession>A0AAF0IC16</accession>
<protein>
    <submittedName>
        <fullName evidence="3">Flp pilus assembly complex ATPase component TadA</fullName>
    </submittedName>
</protein>
<evidence type="ECO:0000313" key="4">
    <source>
        <dbReference type="Proteomes" id="UP000186851"/>
    </source>
</evidence>
<dbReference type="PANTHER" id="PTHR30486:SF6">
    <property type="entry name" value="TYPE IV PILUS RETRACTATION ATPASE PILT"/>
    <property type="match status" value="1"/>
</dbReference>
<dbReference type="GO" id="GO:0016887">
    <property type="term" value="F:ATP hydrolysis activity"/>
    <property type="evidence" value="ECO:0007669"/>
    <property type="project" value="InterPro"/>
</dbReference>
<gene>
    <name evidence="3" type="primary">tadA</name>
    <name evidence="3" type="ORF">OdinLCB4_003300</name>
</gene>
<dbReference type="AlphaFoldDB" id="A0AAF0IC16"/>
<evidence type="ECO:0000313" key="3">
    <source>
        <dbReference type="EMBL" id="WEU40946.1"/>
    </source>
</evidence>
<dbReference type="InterPro" id="IPR027417">
    <property type="entry name" value="P-loop_NTPase"/>
</dbReference>
<dbReference type="SUPFAM" id="SSF52540">
    <property type="entry name" value="P-loop containing nucleoside triphosphate hydrolases"/>
    <property type="match status" value="1"/>
</dbReference>
<dbReference type="Gene3D" id="3.40.50.300">
    <property type="entry name" value="P-loop containing nucleotide triphosphate hydrolases"/>
    <property type="match status" value="1"/>
</dbReference>
<proteinExistence type="inferred from homology"/>
<comment type="similarity">
    <text evidence="1">Belongs to the GSP E family.</text>
</comment>
<evidence type="ECO:0000256" key="1">
    <source>
        <dbReference type="ARBA" id="ARBA00006611"/>
    </source>
</evidence>